<dbReference type="Proteomes" id="UP001060414">
    <property type="component" value="Chromosome"/>
</dbReference>
<comment type="subunit">
    <text evidence="3 15">Tetramer of two alpha and two beta subunits.</text>
</comment>
<keyword evidence="12 15" id="KW-0648">Protein biosynthesis</keyword>
<evidence type="ECO:0000256" key="15">
    <source>
        <dbReference type="HAMAP-Rule" id="MF_00283"/>
    </source>
</evidence>
<dbReference type="HAMAP" id="MF_00283">
    <property type="entry name" value="Phe_tRNA_synth_beta1"/>
    <property type="match status" value="1"/>
</dbReference>
<evidence type="ECO:0000256" key="7">
    <source>
        <dbReference type="ARBA" id="ARBA00022723"/>
    </source>
</evidence>
<organism evidence="20 21">
    <name type="scientific">Geoalkalibacter halelectricus</name>
    <dbReference type="NCBI Taxonomy" id="2847045"/>
    <lineage>
        <taxon>Bacteria</taxon>
        <taxon>Pseudomonadati</taxon>
        <taxon>Thermodesulfobacteriota</taxon>
        <taxon>Desulfuromonadia</taxon>
        <taxon>Desulfuromonadales</taxon>
        <taxon>Geoalkalibacteraceae</taxon>
        <taxon>Geoalkalibacter</taxon>
    </lineage>
</organism>
<dbReference type="InterPro" id="IPR045864">
    <property type="entry name" value="aa-tRNA-synth_II/BPL/LPL"/>
</dbReference>
<feature type="domain" description="FDX-ACB" evidence="18">
    <location>
        <begin position="712"/>
        <end position="805"/>
    </location>
</feature>
<dbReference type="Gene3D" id="3.30.56.10">
    <property type="match status" value="2"/>
</dbReference>
<keyword evidence="4 15" id="KW-0963">Cytoplasm</keyword>
<dbReference type="InterPro" id="IPR005147">
    <property type="entry name" value="tRNA_synthase_B5-dom"/>
</dbReference>
<dbReference type="RefSeq" id="WP_260748819.1">
    <property type="nucleotide sequence ID" value="NZ_CP092109.1"/>
</dbReference>
<evidence type="ECO:0000313" key="21">
    <source>
        <dbReference type="Proteomes" id="UP001060414"/>
    </source>
</evidence>
<dbReference type="Gene3D" id="3.50.40.10">
    <property type="entry name" value="Phenylalanyl-trna Synthetase, Chain B, domain 3"/>
    <property type="match status" value="1"/>
</dbReference>
<evidence type="ECO:0000256" key="11">
    <source>
        <dbReference type="ARBA" id="ARBA00022884"/>
    </source>
</evidence>
<dbReference type="PROSITE" id="PS50886">
    <property type="entry name" value="TRBD"/>
    <property type="match status" value="1"/>
</dbReference>
<feature type="domain" description="B5" evidence="19">
    <location>
        <begin position="401"/>
        <end position="480"/>
    </location>
</feature>
<dbReference type="NCBIfam" id="NF045760">
    <property type="entry name" value="YtpR"/>
    <property type="match status" value="1"/>
</dbReference>
<evidence type="ECO:0000256" key="8">
    <source>
        <dbReference type="ARBA" id="ARBA00022741"/>
    </source>
</evidence>
<feature type="binding site" evidence="15">
    <location>
        <position position="467"/>
    </location>
    <ligand>
        <name>Mg(2+)</name>
        <dbReference type="ChEBI" id="CHEBI:18420"/>
        <note>shared with alpha subunit</note>
    </ligand>
</feature>
<dbReference type="Gene3D" id="2.40.50.140">
    <property type="entry name" value="Nucleic acid-binding proteins"/>
    <property type="match status" value="1"/>
</dbReference>
<dbReference type="EMBL" id="CP092109">
    <property type="protein sequence ID" value="UWZ80463.1"/>
    <property type="molecule type" value="Genomic_DNA"/>
</dbReference>
<dbReference type="PROSITE" id="PS51447">
    <property type="entry name" value="FDX_ACB"/>
    <property type="match status" value="1"/>
</dbReference>
<dbReference type="SMART" id="SM00896">
    <property type="entry name" value="FDX-ACB"/>
    <property type="match status" value="1"/>
</dbReference>
<keyword evidence="5 16" id="KW-0820">tRNA-binding</keyword>
<dbReference type="InterPro" id="IPR045060">
    <property type="entry name" value="Phe-tRNA-ligase_IIc_bsu"/>
</dbReference>
<dbReference type="PANTHER" id="PTHR10947:SF0">
    <property type="entry name" value="PHENYLALANINE--TRNA LIGASE BETA SUBUNIT"/>
    <property type="match status" value="1"/>
</dbReference>
<dbReference type="SUPFAM" id="SSF55681">
    <property type="entry name" value="Class II aaRS and biotin synthetases"/>
    <property type="match status" value="1"/>
</dbReference>
<dbReference type="Pfam" id="PF03484">
    <property type="entry name" value="B5"/>
    <property type="match status" value="1"/>
</dbReference>
<keyword evidence="8 15" id="KW-0547">Nucleotide-binding</keyword>
<keyword evidence="9 15" id="KW-0067">ATP-binding</keyword>
<evidence type="ECO:0000256" key="6">
    <source>
        <dbReference type="ARBA" id="ARBA00022598"/>
    </source>
</evidence>
<dbReference type="CDD" id="cd02796">
    <property type="entry name" value="tRNA_bind_bactPheRS"/>
    <property type="match status" value="1"/>
</dbReference>
<dbReference type="InterPro" id="IPR036690">
    <property type="entry name" value="Fdx_antiC-bd_sf"/>
</dbReference>
<dbReference type="SUPFAM" id="SSF54991">
    <property type="entry name" value="Anticodon-binding domain of PheRS"/>
    <property type="match status" value="1"/>
</dbReference>
<feature type="binding site" evidence="15">
    <location>
        <position position="458"/>
    </location>
    <ligand>
        <name>Mg(2+)</name>
        <dbReference type="ChEBI" id="CHEBI:18420"/>
        <note>shared with alpha subunit</note>
    </ligand>
</feature>
<evidence type="ECO:0000256" key="14">
    <source>
        <dbReference type="ARBA" id="ARBA00049255"/>
    </source>
</evidence>
<keyword evidence="11 16" id="KW-0694">RNA-binding</keyword>
<dbReference type="InterPro" id="IPR004532">
    <property type="entry name" value="Phe-tRNA-ligase_IIc_bsu_bact"/>
</dbReference>
<evidence type="ECO:0000256" key="5">
    <source>
        <dbReference type="ARBA" id="ARBA00022555"/>
    </source>
</evidence>
<keyword evidence="13 15" id="KW-0030">Aminoacyl-tRNA synthetase</keyword>
<dbReference type="SMART" id="SM00873">
    <property type="entry name" value="B3_4"/>
    <property type="match status" value="1"/>
</dbReference>
<dbReference type="SMART" id="SM00874">
    <property type="entry name" value="B5"/>
    <property type="match status" value="1"/>
</dbReference>
<dbReference type="Gene3D" id="3.30.930.10">
    <property type="entry name" value="Bira Bifunctional Protein, Domain 2"/>
    <property type="match status" value="1"/>
</dbReference>
<dbReference type="Pfam" id="PF17759">
    <property type="entry name" value="tRNA_synthFbeta"/>
    <property type="match status" value="1"/>
</dbReference>
<dbReference type="InterPro" id="IPR033714">
    <property type="entry name" value="tRNA_bind_bactPheRS"/>
</dbReference>
<dbReference type="Pfam" id="PF03147">
    <property type="entry name" value="FDX-ACB"/>
    <property type="match status" value="1"/>
</dbReference>
<comment type="subcellular location">
    <subcellularLocation>
        <location evidence="1 15">Cytoplasm</location>
    </subcellularLocation>
</comment>
<dbReference type="InterPro" id="IPR012340">
    <property type="entry name" value="NA-bd_OB-fold"/>
</dbReference>
<keyword evidence="6 15" id="KW-0436">Ligase</keyword>
<gene>
    <name evidence="15 20" type="primary">pheT</name>
    <name evidence="20" type="ORF">L9S41_03460</name>
</gene>
<evidence type="ECO:0000259" key="19">
    <source>
        <dbReference type="PROSITE" id="PS51483"/>
    </source>
</evidence>
<proteinExistence type="inferred from homology"/>
<dbReference type="PROSITE" id="PS51483">
    <property type="entry name" value="B5"/>
    <property type="match status" value="1"/>
</dbReference>
<comment type="similarity">
    <text evidence="2 15">Belongs to the phenylalanyl-tRNA synthetase beta subunit family. Type 1 subfamily.</text>
</comment>
<dbReference type="InterPro" id="IPR005121">
    <property type="entry name" value="Fdx_antiC-bd"/>
</dbReference>
<evidence type="ECO:0000256" key="13">
    <source>
        <dbReference type="ARBA" id="ARBA00023146"/>
    </source>
</evidence>
<dbReference type="Gene3D" id="3.30.70.380">
    <property type="entry name" value="Ferrodoxin-fold anticodon-binding domain"/>
    <property type="match status" value="1"/>
</dbReference>
<dbReference type="GO" id="GO:0004826">
    <property type="term" value="F:phenylalanine-tRNA ligase activity"/>
    <property type="evidence" value="ECO:0007669"/>
    <property type="project" value="UniProtKB-EC"/>
</dbReference>
<dbReference type="InterPro" id="IPR041616">
    <property type="entry name" value="PheRS_beta_core"/>
</dbReference>
<evidence type="ECO:0000256" key="3">
    <source>
        <dbReference type="ARBA" id="ARBA00011209"/>
    </source>
</evidence>
<dbReference type="Pfam" id="PF03483">
    <property type="entry name" value="B3_4"/>
    <property type="match status" value="1"/>
</dbReference>
<dbReference type="SUPFAM" id="SSF46955">
    <property type="entry name" value="Putative DNA-binding domain"/>
    <property type="match status" value="1"/>
</dbReference>
<keyword evidence="10 15" id="KW-0460">Magnesium</keyword>
<sequence>MILTYSWLREFVDCDLAPEELAHRLTMAGLEVDSMEKIGEGLDGVIVARLQEVAPHPDADRLTVCRVDTGTEVLQVVCGAKNHQTGDLVALAQVGTVLPGDFKIKKSKIRGQESFGMLCSEKELGLAEESEGILILAPDLPLGKPVFEALGLKDVRFELGLTPNRADCLSVVGVAREVAALTGRPLRLAPVSLEESGAPVAEQTSVSIDEPGMCPRYAARLIRGVKIGPSPPWMVRRLESIGQRSINNVVDVTNFVLMELGHPLHAFDFSLLRGGRIVVRCAQQGETFTTLDGQKRTLTSKDLTICDAQGPVALAGIMGGENSEIRPDTVDILLESAYFNPPTIRRTSKRLGLHSESSHRFERGADVDMVPRALDRAAALILEVAGGTLAKGAIDCYPRPIAPRKLSISAEKTSRLLGINIDLFEIQKLLRAIGLDAVVAEDRREDTLYVTVPNFRPDLEREVDLIEEVARLKGYEHIPTTMPQGRILCHREPTVRILERRLRDKIVACGFHEVINYAFNSAGLLDRLGLDAADPRRTQVRLLNPLNEEQSVMRTTLVPSLLQSLAQNLAYRSAADLRLFELRPVFLPREGDELPVENLRLAAVICGRRHPLSWSQGSELVDFFDIKGVVEELLEPLRLPKLRWQAEHNESFYHPGKSCAVQSEGRTLGTLGELHPRVLDSFEIDQPTFLLDLDLGELCRIGLGGTQFKGLSRFPGVYRDSAMVFDEAVTAEQILDAVRGAKAADMEDVALFDVYRGKGIQEGKKSVAIRVRYRSAEKTLTDDEISKAHGRIIKALENQLGAEIR</sequence>
<comment type="cofactor">
    <cofactor evidence="15">
        <name>Mg(2+)</name>
        <dbReference type="ChEBI" id="CHEBI:18420"/>
    </cofactor>
    <text evidence="15">Binds 2 magnesium ions per tetramer.</text>
</comment>
<evidence type="ECO:0000313" key="20">
    <source>
        <dbReference type="EMBL" id="UWZ80463.1"/>
    </source>
</evidence>
<reference evidence="20" key="1">
    <citation type="journal article" date="2022" name="Environ. Microbiol.">
        <title>Geoalkalibacter halelectricus SAP #1 sp. nov. possessing extracellular electron transfer and mineral#reducing capabilities from a haloalkaline environment.</title>
        <authorList>
            <person name="Yadav S."/>
            <person name="Singh R."/>
            <person name="Sundharam S.S."/>
            <person name="Chaudhary S."/>
            <person name="Krishnamurthi S."/>
            <person name="Patil S.A."/>
        </authorList>
    </citation>
    <scope>NUCLEOTIDE SEQUENCE</scope>
    <source>
        <strain evidence="20">SAP-1</strain>
    </source>
</reference>
<dbReference type="Pfam" id="PF01588">
    <property type="entry name" value="tRNA_bind"/>
    <property type="match status" value="1"/>
</dbReference>
<dbReference type="EC" id="6.1.1.20" evidence="15"/>
<keyword evidence="21" id="KW-1185">Reference proteome</keyword>
<keyword evidence="7 15" id="KW-0479">Metal-binding</keyword>
<evidence type="ECO:0000256" key="4">
    <source>
        <dbReference type="ARBA" id="ARBA00022490"/>
    </source>
</evidence>
<dbReference type="InterPro" id="IPR020825">
    <property type="entry name" value="Phe-tRNA_synthase-like_B3/B4"/>
</dbReference>
<feature type="binding site" evidence="15">
    <location>
        <position position="464"/>
    </location>
    <ligand>
        <name>Mg(2+)</name>
        <dbReference type="ChEBI" id="CHEBI:18420"/>
        <note>shared with alpha subunit</note>
    </ligand>
</feature>
<evidence type="ECO:0000256" key="2">
    <source>
        <dbReference type="ARBA" id="ARBA00008653"/>
    </source>
</evidence>
<feature type="domain" description="TRNA-binding" evidence="17">
    <location>
        <begin position="39"/>
        <end position="147"/>
    </location>
</feature>
<dbReference type="SUPFAM" id="SSF50249">
    <property type="entry name" value="Nucleic acid-binding proteins"/>
    <property type="match status" value="1"/>
</dbReference>
<dbReference type="PANTHER" id="PTHR10947">
    <property type="entry name" value="PHENYLALANYL-TRNA SYNTHETASE BETA CHAIN AND LEUCINE-RICH REPEAT-CONTAINING PROTEIN 47"/>
    <property type="match status" value="1"/>
</dbReference>
<evidence type="ECO:0000259" key="17">
    <source>
        <dbReference type="PROSITE" id="PS50886"/>
    </source>
</evidence>
<evidence type="ECO:0000256" key="16">
    <source>
        <dbReference type="PROSITE-ProRule" id="PRU00209"/>
    </source>
</evidence>
<dbReference type="SUPFAM" id="SSF56037">
    <property type="entry name" value="PheT/TilS domain"/>
    <property type="match status" value="1"/>
</dbReference>
<evidence type="ECO:0000256" key="9">
    <source>
        <dbReference type="ARBA" id="ARBA00022840"/>
    </source>
</evidence>
<dbReference type="CDD" id="cd00769">
    <property type="entry name" value="PheRS_beta_core"/>
    <property type="match status" value="1"/>
</dbReference>
<comment type="catalytic activity">
    <reaction evidence="14 15">
        <text>tRNA(Phe) + L-phenylalanine + ATP = L-phenylalanyl-tRNA(Phe) + AMP + diphosphate + H(+)</text>
        <dbReference type="Rhea" id="RHEA:19413"/>
        <dbReference type="Rhea" id="RHEA-COMP:9668"/>
        <dbReference type="Rhea" id="RHEA-COMP:9699"/>
        <dbReference type="ChEBI" id="CHEBI:15378"/>
        <dbReference type="ChEBI" id="CHEBI:30616"/>
        <dbReference type="ChEBI" id="CHEBI:33019"/>
        <dbReference type="ChEBI" id="CHEBI:58095"/>
        <dbReference type="ChEBI" id="CHEBI:78442"/>
        <dbReference type="ChEBI" id="CHEBI:78531"/>
        <dbReference type="ChEBI" id="CHEBI:456215"/>
        <dbReference type="EC" id="6.1.1.20"/>
    </reaction>
</comment>
<dbReference type="InterPro" id="IPR009061">
    <property type="entry name" value="DNA-bd_dom_put_sf"/>
</dbReference>
<feature type="binding site" evidence="15">
    <location>
        <position position="468"/>
    </location>
    <ligand>
        <name>Mg(2+)</name>
        <dbReference type="ChEBI" id="CHEBI:18420"/>
        <note>shared with alpha subunit</note>
    </ligand>
</feature>
<accession>A0ABY5ZN12</accession>
<evidence type="ECO:0000259" key="18">
    <source>
        <dbReference type="PROSITE" id="PS51447"/>
    </source>
</evidence>
<protein>
    <recommendedName>
        <fullName evidence="15">Phenylalanine--tRNA ligase beta subunit</fullName>
        <ecNumber evidence="15">6.1.1.20</ecNumber>
    </recommendedName>
    <alternativeName>
        <fullName evidence="15">Phenylalanyl-tRNA synthetase beta subunit</fullName>
        <shortName evidence="15">PheRS</shortName>
    </alternativeName>
</protein>
<evidence type="ECO:0000256" key="1">
    <source>
        <dbReference type="ARBA" id="ARBA00004496"/>
    </source>
</evidence>
<dbReference type="InterPro" id="IPR002547">
    <property type="entry name" value="tRNA-bd_dom"/>
</dbReference>
<dbReference type="InterPro" id="IPR005146">
    <property type="entry name" value="B3/B4_tRNA-bd"/>
</dbReference>
<dbReference type="NCBIfam" id="TIGR00472">
    <property type="entry name" value="pheT_bact"/>
    <property type="match status" value="1"/>
</dbReference>
<name>A0ABY5ZN12_9BACT</name>
<evidence type="ECO:0000256" key="10">
    <source>
        <dbReference type="ARBA" id="ARBA00022842"/>
    </source>
</evidence>
<evidence type="ECO:0000256" key="12">
    <source>
        <dbReference type="ARBA" id="ARBA00022917"/>
    </source>
</evidence>